<feature type="transmembrane region" description="Helical" evidence="6">
    <location>
        <begin position="368"/>
        <end position="397"/>
    </location>
</feature>
<dbReference type="OrthoDB" id="239109at2157"/>
<dbReference type="PANTHER" id="PTHR30250:SF11">
    <property type="entry name" value="O-ANTIGEN TRANSPORTER-RELATED"/>
    <property type="match status" value="1"/>
</dbReference>
<feature type="transmembrane region" description="Helical" evidence="6">
    <location>
        <begin position="327"/>
        <end position="356"/>
    </location>
</feature>
<dbReference type="InterPro" id="IPR050833">
    <property type="entry name" value="Poly_Biosynth_Transport"/>
</dbReference>
<dbReference type="EMBL" id="CP019154">
    <property type="protein sequence ID" value="AUG47897.1"/>
    <property type="molecule type" value="Genomic_DNA"/>
</dbReference>
<keyword evidence="2" id="KW-1003">Cell membrane</keyword>
<feature type="transmembrane region" description="Helical" evidence="6">
    <location>
        <begin position="452"/>
        <end position="472"/>
    </location>
</feature>
<evidence type="ECO:0000256" key="6">
    <source>
        <dbReference type="SAM" id="Phobius"/>
    </source>
</evidence>
<gene>
    <name evidence="7" type="ORF">BVU17_10350</name>
</gene>
<evidence type="ECO:0000313" key="8">
    <source>
        <dbReference type="Proteomes" id="UP000242917"/>
    </source>
</evidence>
<evidence type="ECO:0000256" key="4">
    <source>
        <dbReference type="ARBA" id="ARBA00022989"/>
    </source>
</evidence>
<evidence type="ECO:0008006" key="9">
    <source>
        <dbReference type="Google" id="ProtNLM"/>
    </source>
</evidence>
<comment type="subcellular location">
    <subcellularLocation>
        <location evidence="1">Cell membrane</location>
        <topology evidence="1">Multi-pass membrane protein</topology>
    </subcellularLocation>
</comment>
<feature type="transmembrane region" description="Helical" evidence="6">
    <location>
        <begin position="296"/>
        <end position="315"/>
    </location>
</feature>
<keyword evidence="4 6" id="KW-1133">Transmembrane helix</keyword>
<feature type="transmembrane region" description="Helical" evidence="6">
    <location>
        <begin position="182"/>
        <end position="200"/>
    </location>
</feature>
<feature type="transmembrane region" description="Helical" evidence="6">
    <location>
        <begin position="41"/>
        <end position="59"/>
    </location>
</feature>
<organism evidence="7 8">
    <name type="scientific">Haloarcula taiwanensis</name>
    <dbReference type="NCBI Taxonomy" id="1932004"/>
    <lineage>
        <taxon>Archaea</taxon>
        <taxon>Methanobacteriati</taxon>
        <taxon>Methanobacteriota</taxon>
        <taxon>Stenosarchaea group</taxon>
        <taxon>Halobacteria</taxon>
        <taxon>Halobacteriales</taxon>
        <taxon>Haloarculaceae</taxon>
        <taxon>Haloarcula</taxon>
    </lineage>
</organism>
<evidence type="ECO:0000256" key="2">
    <source>
        <dbReference type="ARBA" id="ARBA00022475"/>
    </source>
</evidence>
<keyword evidence="8" id="KW-1185">Reference proteome</keyword>
<keyword evidence="5 6" id="KW-0472">Membrane</keyword>
<proteinExistence type="predicted"/>
<feature type="transmembrane region" description="Helical" evidence="6">
    <location>
        <begin position="12"/>
        <end position="35"/>
    </location>
</feature>
<evidence type="ECO:0000256" key="3">
    <source>
        <dbReference type="ARBA" id="ARBA00022692"/>
    </source>
</evidence>
<dbReference type="PANTHER" id="PTHR30250">
    <property type="entry name" value="PST FAMILY PREDICTED COLANIC ACID TRANSPORTER"/>
    <property type="match status" value="1"/>
</dbReference>
<dbReference type="KEGG" id="hta:BVU17_10350"/>
<dbReference type="Pfam" id="PF13440">
    <property type="entry name" value="Polysacc_synt_3"/>
    <property type="match status" value="1"/>
</dbReference>
<evidence type="ECO:0000256" key="5">
    <source>
        <dbReference type="ARBA" id="ARBA00023136"/>
    </source>
</evidence>
<protein>
    <recommendedName>
        <fullName evidence="9">Polysaccharide biosynthesis protein</fullName>
    </recommendedName>
</protein>
<name>A0A2H4ZZP6_9EURY</name>
<dbReference type="AlphaFoldDB" id="A0A2H4ZZP6"/>
<evidence type="ECO:0000256" key="1">
    <source>
        <dbReference type="ARBA" id="ARBA00004651"/>
    </source>
</evidence>
<dbReference type="Proteomes" id="UP000242917">
    <property type="component" value="Chromosome I"/>
</dbReference>
<dbReference type="GO" id="GO:0005886">
    <property type="term" value="C:plasma membrane"/>
    <property type="evidence" value="ECO:0007669"/>
    <property type="project" value="UniProtKB-SubCell"/>
</dbReference>
<feature type="transmembrane region" description="Helical" evidence="6">
    <location>
        <begin position="157"/>
        <end position="176"/>
    </location>
</feature>
<reference evidence="7 8" key="1">
    <citation type="submission" date="2017-01" db="EMBL/GenBank/DDBJ databases">
        <title>A Red Light-Sensitive Sensory Rhodopsin I From Haloarcula taiwanensis, A New Haloarchaeon Isolated From Taiwan.</title>
        <authorList>
            <person name="Yang C.-S."/>
            <person name="Han Y.-A."/>
            <person name="Chen P.-C."/>
            <person name="Ng W.V."/>
            <person name="Chen T.-W."/>
        </authorList>
    </citation>
    <scope>NUCLEOTIDE SEQUENCE [LARGE SCALE GENOMIC DNA]</scope>
    <source>
        <strain evidence="7 8">Taiwanensis</strain>
    </source>
</reference>
<feature type="transmembrane region" description="Helical" evidence="6">
    <location>
        <begin position="240"/>
        <end position="262"/>
    </location>
</feature>
<accession>A0A2H4ZZP6</accession>
<evidence type="ECO:0000313" key="7">
    <source>
        <dbReference type="EMBL" id="AUG47897.1"/>
    </source>
</evidence>
<keyword evidence="3 6" id="KW-0812">Transmembrane</keyword>
<sequence>MASDFIRDLRWVSFAEVFSQAASFATVPLLTRALVPSEYGLYRSAFVVVSLLMFVRGVVNLQPLLLDQLPRLERQRQRSLTVAVSVCTVALTTMSLVGLVLLTEIGILNEVSGRIQEFVAANLWLTMSLVASRSLYQYGLTVCKALDEFATYSGVKFLYEMTFLGALVALFAVDLLTIVTAISAYVGASMLAIGIILVIVHDELRAKPDFGKLIGEYRRVSAPLIPRSLVEKTKGLTPRFLIVSAFGVGTFGSWSVVFSLAMSFRLLSRPFSEILLPKISKALSEGQSLDGLVYQYYRVMGTLISPAVVGGWLLGAEVIQYVFGAEYVLADVVIWLLLAGFGIQSINAITGSVYVATDRSDLATYTQILSAVGLLSLVLLGAFVFDSLIIVSAGYLAENLIALSISLRYQSTILELPRPSFETVWKLCLSLAMMVIAVVLVEPWIAGVLTTFAAVAVGAATYFVTLYATGFIREQEWELLHQFVSI</sequence>
<feature type="transmembrane region" description="Helical" evidence="6">
    <location>
        <begin position="80"/>
        <end position="103"/>
    </location>
</feature>